<dbReference type="PIRSF" id="PIRSF004848">
    <property type="entry name" value="YBL036c_PLPDEIII"/>
    <property type="match status" value="1"/>
</dbReference>
<dbReference type="Pfam" id="PF01168">
    <property type="entry name" value="Ala_racemase_N"/>
    <property type="match status" value="1"/>
</dbReference>
<reference evidence="8" key="1">
    <citation type="submission" date="2016-10" db="EMBL/GenBank/DDBJ databases">
        <authorList>
            <person name="Varghese N."/>
            <person name="Submissions S."/>
        </authorList>
    </citation>
    <scope>NUCLEOTIDE SEQUENCE [LARGE SCALE GENOMIC DNA]</scope>
    <source>
        <strain evidence="8">DSM 22126</strain>
    </source>
</reference>
<dbReference type="GO" id="GO:0030170">
    <property type="term" value="F:pyridoxal phosphate binding"/>
    <property type="evidence" value="ECO:0007669"/>
    <property type="project" value="UniProtKB-UniRule"/>
</dbReference>
<dbReference type="CDD" id="cd00635">
    <property type="entry name" value="PLPDE_III_YBL036c_like"/>
    <property type="match status" value="1"/>
</dbReference>
<proteinExistence type="inferred from homology"/>
<dbReference type="HAMAP" id="MF_02087">
    <property type="entry name" value="PLP_homeostasis"/>
    <property type="match status" value="1"/>
</dbReference>
<comment type="cofactor">
    <cofactor evidence="3">
        <name>pyridoxal 5'-phosphate</name>
        <dbReference type="ChEBI" id="CHEBI:597326"/>
    </cofactor>
</comment>
<dbReference type="PANTHER" id="PTHR10146:SF14">
    <property type="entry name" value="PYRIDOXAL PHOSPHATE HOMEOSTASIS PROTEIN"/>
    <property type="match status" value="1"/>
</dbReference>
<evidence type="ECO:0000256" key="2">
    <source>
        <dbReference type="HAMAP-Rule" id="MF_02087"/>
    </source>
</evidence>
<dbReference type="PANTHER" id="PTHR10146">
    <property type="entry name" value="PROLINE SYNTHETASE CO-TRANSCRIBED BACTERIAL HOMOLOG PROTEIN"/>
    <property type="match status" value="1"/>
</dbReference>
<dbReference type="InterPro" id="IPR029066">
    <property type="entry name" value="PLP-binding_barrel"/>
</dbReference>
<organism evidence="7 8">
    <name type="scientific">Paraoerskovia marina</name>
    <dbReference type="NCBI Taxonomy" id="545619"/>
    <lineage>
        <taxon>Bacteria</taxon>
        <taxon>Bacillati</taxon>
        <taxon>Actinomycetota</taxon>
        <taxon>Actinomycetes</taxon>
        <taxon>Micrococcales</taxon>
        <taxon>Cellulomonadaceae</taxon>
        <taxon>Paraoerskovia</taxon>
    </lineage>
</organism>
<evidence type="ECO:0000313" key="8">
    <source>
        <dbReference type="Proteomes" id="UP000185663"/>
    </source>
</evidence>
<evidence type="ECO:0000256" key="1">
    <source>
        <dbReference type="ARBA" id="ARBA00022898"/>
    </source>
</evidence>
<dbReference type="NCBIfam" id="TIGR00044">
    <property type="entry name" value="YggS family pyridoxal phosphate-dependent enzyme"/>
    <property type="match status" value="1"/>
</dbReference>
<sequence>MMTPRGTYTRHVSSVADRLDQVHARVEGAARDAGRDPAEIRVLVATKTQDADAVREAVEAGATLIGENRVQELTVKAPELADLVAAGTLTVHLIGHLQKNKINAALGAASGIQSVDSLALARALSTRCERSGHDLDVMIQVNVSGEASKSGVAADDARQLALEVATLPYLRLTGFMTIGANTADAAVIRAGFSRLRTIRDAVHASGAPGTSEARELSMGMSRDLDLAIAEGATVVRVGTAVFGPRPTPPTSAPITGDPA</sequence>
<evidence type="ECO:0000313" key="7">
    <source>
        <dbReference type="EMBL" id="SDS34279.1"/>
    </source>
</evidence>
<feature type="modified residue" description="N6-(pyridoxal phosphate)lysine" evidence="2 3">
    <location>
        <position position="47"/>
    </location>
</feature>
<dbReference type="eggNOG" id="COG0325">
    <property type="taxonomic scope" value="Bacteria"/>
</dbReference>
<evidence type="ECO:0000259" key="6">
    <source>
        <dbReference type="Pfam" id="PF01168"/>
    </source>
</evidence>
<dbReference type="STRING" id="545619.SAMN04489860_1339"/>
<evidence type="ECO:0000256" key="3">
    <source>
        <dbReference type="PIRSR" id="PIRSR004848-1"/>
    </source>
</evidence>
<gene>
    <name evidence="7" type="ORF">SAMN04489860_1339</name>
</gene>
<comment type="function">
    <text evidence="2">Pyridoxal 5'-phosphate (PLP)-binding protein, which is involved in PLP homeostasis.</text>
</comment>
<comment type="similarity">
    <text evidence="2 4">Belongs to the pyridoxal phosphate-binding protein YggS/PROSC family.</text>
</comment>
<dbReference type="InterPro" id="IPR011078">
    <property type="entry name" value="PyrdxlP_homeostasis"/>
</dbReference>
<name>A0A1H1RHA2_9CELL</name>
<feature type="region of interest" description="Disordered" evidence="5">
    <location>
        <begin position="240"/>
        <end position="259"/>
    </location>
</feature>
<accession>A0A1H1RHA2</accession>
<dbReference type="AlphaFoldDB" id="A0A1H1RHA2"/>
<keyword evidence="1 2" id="KW-0663">Pyridoxal phosphate</keyword>
<dbReference type="Proteomes" id="UP000185663">
    <property type="component" value="Chromosome I"/>
</dbReference>
<dbReference type="FunFam" id="3.20.20.10:FF:000018">
    <property type="entry name" value="Pyridoxal phosphate homeostasis protein"/>
    <property type="match status" value="1"/>
</dbReference>
<dbReference type="InterPro" id="IPR001608">
    <property type="entry name" value="Ala_racemase_N"/>
</dbReference>
<evidence type="ECO:0000256" key="4">
    <source>
        <dbReference type="RuleBase" id="RU004514"/>
    </source>
</evidence>
<protein>
    <recommendedName>
        <fullName evidence="2">Pyridoxal phosphate homeostasis protein</fullName>
        <shortName evidence="2">PLP homeostasis protein</shortName>
    </recommendedName>
</protein>
<evidence type="ECO:0000256" key="5">
    <source>
        <dbReference type="SAM" id="MobiDB-lite"/>
    </source>
</evidence>
<dbReference type="EMBL" id="LT629776">
    <property type="protein sequence ID" value="SDS34279.1"/>
    <property type="molecule type" value="Genomic_DNA"/>
</dbReference>
<keyword evidence="8" id="KW-1185">Reference proteome</keyword>
<dbReference type="SUPFAM" id="SSF51419">
    <property type="entry name" value="PLP-binding barrel"/>
    <property type="match status" value="1"/>
</dbReference>
<feature type="domain" description="Alanine racemase N-terminal" evidence="6">
    <location>
        <begin position="49"/>
        <end position="246"/>
    </location>
</feature>
<dbReference type="Gene3D" id="3.20.20.10">
    <property type="entry name" value="Alanine racemase"/>
    <property type="match status" value="1"/>
</dbReference>